<evidence type="ECO:0000256" key="6">
    <source>
        <dbReference type="SAM" id="MobiDB-lite"/>
    </source>
</evidence>
<proteinExistence type="predicted"/>
<evidence type="ECO:0000256" key="5">
    <source>
        <dbReference type="ARBA" id="ARBA00023242"/>
    </source>
</evidence>
<keyword evidence="2" id="KW-0805">Transcription regulation</keyword>
<dbReference type="InterPro" id="IPR058606">
    <property type="entry name" value="HTH_Cic_C"/>
</dbReference>
<dbReference type="EMBL" id="UYRR01002993">
    <property type="protein sequence ID" value="VDK19818.1"/>
    <property type="molecule type" value="Genomic_DNA"/>
</dbReference>
<gene>
    <name evidence="8" type="ORF">ASIM_LOCUS2289</name>
</gene>
<evidence type="ECO:0000313" key="9">
    <source>
        <dbReference type="Proteomes" id="UP000267096"/>
    </source>
</evidence>
<evidence type="ECO:0000259" key="7">
    <source>
        <dbReference type="Pfam" id="PF25981"/>
    </source>
</evidence>
<dbReference type="PANTHER" id="PTHR13059">
    <property type="entry name" value="HMG-BOX TRANSCRIPTION FACTOR BBX"/>
    <property type="match status" value="1"/>
</dbReference>
<reference evidence="10" key="1">
    <citation type="submission" date="2017-02" db="UniProtKB">
        <authorList>
            <consortium name="WormBaseParasite"/>
        </authorList>
    </citation>
    <scope>IDENTIFICATION</scope>
</reference>
<feature type="region of interest" description="Disordered" evidence="6">
    <location>
        <begin position="170"/>
        <end position="190"/>
    </location>
</feature>
<keyword evidence="3" id="KW-0238">DNA-binding</keyword>
<evidence type="ECO:0000256" key="2">
    <source>
        <dbReference type="ARBA" id="ARBA00023015"/>
    </source>
</evidence>
<dbReference type="GO" id="GO:0005634">
    <property type="term" value="C:nucleus"/>
    <property type="evidence" value="ECO:0007669"/>
    <property type="project" value="TreeGrafter"/>
</dbReference>
<evidence type="ECO:0000313" key="10">
    <source>
        <dbReference type="WBParaSite" id="ASIM_0000242401-mRNA-1"/>
    </source>
</evidence>
<dbReference type="InterPro" id="IPR052412">
    <property type="entry name" value="CC-Dev_Transcription_Reg"/>
</dbReference>
<keyword evidence="5" id="KW-0539">Nucleus</keyword>
<dbReference type="AlphaFoldDB" id="A0A0M3J4F6"/>
<name>A0A0M3J4F6_ANISI</name>
<dbReference type="OrthoDB" id="5863328at2759"/>
<accession>A0A0M3J4F6</accession>
<keyword evidence="9" id="KW-1185">Reference proteome</keyword>
<feature type="domain" description="Protein capicua homolog-like C-terminal tri-helical" evidence="7">
    <location>
        <begin position="251"/>
        <end position="305"/>
    </location>
</feature>
<organism evidence="10">
    <name type="scientific">Anisakis simplex</name>
    <name type="common">Herring worm</name>
    <dbReference type="NCBI Taxonomy" id="6269"/>
    <lineage>
        <taxon>Eukaryota</taxon>
        <taxon>Metazoa</taxon>
        <taxon>Ecdysozoa</taxon>
        <taxon>Nematoda</taxon>
        <taxon>Chromadorea</taxon>
        <taxon>Rhabditida</taxon>
        <taxon>Spirurina</taxon>
        <taxon>Ascaridomorpha</taxon>
        <taxon>Ascaridoidea</taxon>
        <taxon>Anisakidae</taxon>
        <taxon>Anisakis</taxon>
        <taxon>Anisakis simplex complex</taxon>
    </lineage>
</organism>
<evidence type="ECO:0000313" key="8">
    <source>
        <dbReference type="EMBL" id="VDK19818.1"/>
    </source>
</evidence>
<evidence type="ECO:0000256" key="4">
    <source>
        <dbReference type="ARBA" id="ARBA00023163"/>
    </source>
</evidence>
<reference evidence="8 9" key="2">
    <citation type="submission" date="2018-11" db="EMBL/GenBank/DDBJ databases">
        <authorList>
            <consortium name="Pathogen Informatics"/>
        </authorList>
    </citation>
    <scope>NUCLEOTIDE SEQUENCE [LARGE SCALE GENOMIC DNA]</scope>
</reference>
<dbReference type="Proteomes" id="UP000267096">
    <property type="component" value="Unassembled WGS sequence"/>
</dbReference>
<dbReference type="PANTHER" id="PTHR13059:SF13">
    <property type="entry name" value="PROTEIN CAPICUA HOMOLOG"/>
    <property type="match status" value="1"/>
</dbReference>
<dbReference type="GO" id="GO:0000977">
    <property type="term" value="F:RNA polymerase II transcription regulatory region sequence-specific DNA binding"/>
    <property type="evidence" value="ECO:0007669"/>
    <property type="project" value="TreeGrafter"/>
</dbReference>
<dbReference type="WBParaSite" id="ASIM_0000242401-mRNA-1">
    <property type="protein sequence ID" value="ASIM_0000242401-mRNA-1"/>
    <property type="gene ID" value="ASIM_0000242401"/>
</dbReference>
<dbReference type="Pfam" id="PF25981">
    <property type="entry name" value="HTH_Cic_C"/>
    <property type="match status" value="1"/>
</dbReference>
<evidence type="ECO:0000256" key="1">
    <source>
        <dbReference type="ARBA" id="ARBA00022553"/>
    </source>
</evidence>
<keyword evidence="4" id="KW-0804">Transcription</keyword>
<sequence length="336" mass="38341">MQSCMQKRFILMPTPAQRGLAKGQQRRRSMNNINNNYDDINNNSTNMDVNNEKRNTIEESAHNREQLCENEAFASVKLPKLFKRNDDHMDRVLNELDFDKKFASLPAFTPDDPHKGTTSLPSTPSAVLRTILEKQKNVVCNSDNCYESDSSHYAYFDYYSPMLTPHTPKMTPDGMAAAEQKRESSNSSTSSSFFFGPNFNLAALHDNTVKVNDSSNTSMSQNQDTYYDIAAKTSYDNSNNNNCNEKSSSRKLLDHRRQLVVELLEQYGMFPSGQATASFQDKHRQFFPNKQTLTMKIREVRQKMMATMHSPLTPSGGMSFGLFHNRSDRLHSLHNI</sequence>
<evidence type="ECO:0000256" key="3">
    <source>
        <dbReference type="ARBA" id="ARBA00023125"/>
    </source>
</evidence>
<dbReference type="GO" id="GO:0000981">
    <property type="term" value="F:DNA-binding transcription factor activity, RNA polymerase II-specific"/>
    <property type="evidence" value="ECO:0007669"/>
    <property type="project" value="TreeGrafter"/>
</dbReference>
<keyword evidence="1" id="KW-0597">Phosphoprotein</keyword>
<protein>
    <submittedName>
        <fullName evidence="10">HMG box transcription factor BBX (inferred by orthology to a human protein)</fullName>
    </submittedName>
</protein>